<comment type="caution">
    <text evidence="1">The sequence shown here is derived from an EMBL/GenBank/DDBJ whole genome shotgun (WGS) entry which is preliminary data.</text>
</comment>
<reference evidence="1" key="2">
    <citation type="submission" date="2020-09" db="EMBL/GenBank/DDBJ databases">
        <authorList>
            <person name="Sun Q."/>
            <person name="Ohkuma M."/>
        </authorList>
    </citation>
    <scope>NUCLEOTIDE SEQUENCE</scope>
    <source>
        <strain evidence="1">JCM 12862</strain>
    </source>
</reference>
<reference evidence="1" key="1">
    <citation type="journal article" date="2014" name="Int. J. Syst. Evol. Microbiol.">
        <title>Complete genome sequence of Corynebacterium casei LMG S-19264T (=DSM 44701T), isolated from a smear-ripened cheese.</title>
        <authorList>
            <consortium name="US DOE Joint Genome Institute (JGI-PGF)"/>
            <person name="Walter F."/>
            <person name="Albersmeier A."/>
            <person name="Kalinowski J."/>
            <person name="Ruckert C."/>
        </authorList>
    </citation>
    <scope>NUCLEOTIDE SEQUENCE</scope>
    <source>
        <strain evidence="1">JCM 12862</strain>
    </source>
</reference>
<dbReference type="InterPro" id="IPR009959">
    <property type="entry name" value="Cyclase_SnoaL-like"/>
</dbReference>
<accession>A0A8J3FGC6</accession>
<protein>
    <recommendedName>
        <fullName evidence="3">Nuclear transport factor 2 family protein</fullName>
    </recommendedName>
</protein>
<dbReference type="Gene3D" id="3.10.450.50">
    <property type="match status" value="1"/>
</dbReference>
<evidence type="ECO:0008006" key="3">
    <source>
        <dbReference type="Google" id="ProtNLM"/>
    </source>
</evidence>
<dbReference type="PROSITE" id="PS51257">
    <property type="entry name" value="PROKAR_LIPOPROTEIN"/>
    <property type="match status" value="1"/>
</dbReference>
<dbReference type="AlphaFoldDB" id="A0A8J3FGC6"/>
<dbReference type="GO" id="GO:0030638">
    <property type="term" value="P:polyketide metabolic process"/>
    <property type="evidence" value="ECO:0007669"/>
    <property type="project" value="InterPro"/>
</dbReference>
<sequence length="166" mass="19420">MKKHFLLGIVVVLFYSCNKRYTQQSPEIDTYKKVIEAYQKQDWSTMATYYADNAKILNNVTEKDAQTVAQLIEQNKEDAKLFSSWKYDPESVEYERVITDKGEMWVNFWGHWEGQLKANGKQYVIPTHITALFVDGKIVREDGYWDISKLMMDILAINANEDSQTE</sequence>
<keyword evidence="2" id="KW-1185">Reference proteome</keyword>
<evidence type="ECO:0000313" key="2">
    <source>
        <dbReference type="Proteomes" id="UP000612329"/>
    </source>
</evidence>
<dbReference type="Pfam" id="PF07366">
    <property type="entry name" value="SnoaL"/>
    <property type="match status" value="1"/>
</dbReference>
<proteinExistence type="predicted"/>
<evidence type="ECO:0000313" key="1">
    <source>
        <dbReference type="EMBL" id="GGK24490.1"/>
    </source>
</evidence>
<dbReference type="EMBL" id="BMNR01000004">
    <property type="protein sequence ID" value="GGK24490.1"/>
    <property type="molecule type" value="Genomic_DNA"/>
</dbReference>
<dbReference type="RefSeq" id="WP_188652323.1">
    <property type="nucleotide sequence ID" value="NZ_BMNR01000004.1"/>
</dbReference>
<dbReference type="InterPro" id="IPR032710">
    <property type="entry name" value="NTF2-like_dom_sf"/>
</dbReference>
<organism evidence="1 2">
    <name type="scientific">Yeosuana aromativorans</name>
    <dbReference type="NCBI Taxonomy" id="288019"/>
    <lineage>
        <taxon>Bacteria</taxon>
        <taxon>Pseudomonadati</taxon>
        <taxon>Bacteroidota</taxon>
        <taxon>Flavobacteriia</taxon>
        <taxon>Flavobacteriales</taxon>
        <taxon>Flavobacteriaceae</taxon>
        <taxon>Yeosuana</taxon>
    </lineage>
</organism>
<gene>
    <name evidence="1" type="ORF">GCM10007962_18430</name>
</gene>
<name>A0A8J3FGC6_9FLAO</name>
<dbReference type="SUPFAM" id="SSF54427">
    <property type="entry name" value="NTF2-like"/>
    <property type="match status" value="1"/>
</dbReference>
<dbReference type="Proteomes" id="UP000612329">
    <property type="component" value="Unassembled WGS sequence"/>
</dbReference>